<organism evidence="1 2">
    <name type="scientific">Corynebacterium glyciniphilum AJ 3170</name>
    <dbReference type="NCBI Taxonomy" id="1404245"/>
    <lineage>
        <taxon>Bacteria</taxon>
        <taxon>Bacillati</taxon>
        <taxon>Actinomycetota</taxon>
        <taxon>Actinomycetes</taxon>
        <taxon>Mycobacteriales</taxon>
        <taxon>Corynebacteriaceae</taxon>
        <taxon>Corynebacterium</taxon>
    </lineage>
</organism>
<dbReference type="HOGENOM" id="CLU_3151777_0_0_11"/>
<geneLocation type="plasmid" evidence="1 2">
    <name>pCgly1</name>
</geneLocation>
<sequence length="48" mass="5426">MMLTRCLRCCRIVSCMFSPVVSHRVLTSYAAHTLAGRTEYRLMGRSCG</sequence>
<keyword evidence="1" id="KW-0614">Plasmid</keyword>
<dbReference type="EMBL" id="CP006843">
    <property type="protein sequence ID" value="AHW65677.1"/>
    <property type="molecule type" value="Genomic_DNA"/>
</dbReference>
<evidence type="ECO:0000313" key="1">
    <source>
        <dbReference type="EMBL" id="AHW65677.1"/>
    </source>
</evidence>
<accession>X5DYI8</accession>
<gene>
    <name evidence="1" type="ORF">CGLY_16520</name>
</gene>
<dbReference type="KEGG" id="cgy:CGLY_16520"/>
<evidence type="ECO:0000313" key="2">
    <source>
        <dbReference type="Proteomes" id="UP000023703"/>
    </source>
</evidence>
<proteinExistence type="predicted"/>
<dbReference type="AlphaFoldDB" id="X5DYI8"/>
<keyword evidence="2" id="KW-1185">Reference proteome</keyword>
<name>X5DYI8_9CORY</name>
<protein>
    <submittedName>
        <fullName evidence="1">Putative secreted protein</fullName>
    </submittedName>
</protein>
<reference evidence="1 2" key="1">
    <citation type="journal article" date="2015" name="Int. J. Syst. Evol. Microbiol.">
        <title>Revisiting Corynebacterium glyciniphilum (ex Kubota et al., 1972) sp. nov., nom. rev., isolated from putrefied banana.</title>
        <authorList>
            <person name="Al-Dilaimi A."/>
            <person name="Bednarz H."/>
            <person name="Lomker A."/>
            <person name="Niehaus K."/>
            <person name="Kalinowski J."/>
            <person name="Ruckert C."/>
        </authorList>
    </citation>
    <scope>NUCLEOTIDE SEQUENCE [LARGE SCALE GENOMIC DNA]</scope>
    <source>
        <strain evidence="1">AJ 3170</strain>
        <plasmid evidence="2">Plasmid pCgly1</plasmid>
    </source>
</reference>
<dbReference type="Proteomes" id="UP000023703">
    <property type="component" value="Plasmid pCgly1"/>
</dbReference>